<evidence type="ECO:0000313" key="2">
    <source>
        <dbReference type="Proteomes" id="UP001152607"/>
    </source>
</evidence>
<dbReference type="AlphaFoldDB" id="A0A9W4XVX1"/>
<name>A0A9W4XVX1_9PLEO</name>
<accession>A0A9W4XVX1</accession>
<sequence length="156" mass="17363">MTSRPSYPATPSRNRWGLIFPLAPNRPRFATLQAIVSFSQFSCPNPATLSHSPELIRTRHCTSSLHLLAYGRPSCPSLTVRVPLFASSIYLCICHVLYQPLCTSANTPSGQWCRHVNHQQRTPVYVCHLNSREQSMASRSVGNQSGISTWSACSPY</sequence>
<evidence type="ECO:0000313" key="1">
    <source>
        <dbReference type="EMBL" id="CAI6335137.1"/>
    </source>
</evidence>
<dbReference type="Proteomes" id="UP001152607">
    <property type="component" value="Unassembled WGS sequence"/>
</dbReference>
<organism evidence="1 2">
    <name type="scientific">Periconia digitata</name>
    <dbReference type="NCBI Taxonomy" id="1303443"/>
    <lineage>
        <taxon>Eukaryota</taxon>
        <taxon>Fungi</taxon>
        <taxon>Dikarya</taxon>
        <taxon>Ascomycota</taxon>
        <taxon>Pezizomycotina</taxon>
        <taxon>Dothideomycetes</taxon>
        <taxon>Pleosporomycetidae</taxon>
        <taxon>Pleosporales</taxon>
        <taxon>Massarineae</taxon>
        <taxon>Periconiaceae</taxon>
        <taxon>Periconia</taxon>
    </lineage>
</organism>
<proteinExistence type="predicted"/>
<protein>
    <submittedName>
        <fullName evidence="1">Uncharacterized protein</fullName>
    </submittedName>
</protein>
<dbReference type="EMBL" id="CAOQHR010000005">
    <property type="protein sequence ID" value="CAI6335137.1"/>
    <property type="molecule type" value="Genomic_DNA"/>
</dbReference>
<gene>
    <name evidence="1" type="ORF">PDIGIT_LOCUS8214</name>
</gene>
<reference evidence="1" key="1">
    <citation type="submission" date="2023-01" db="EMBL/GenBank/DDBJ databases">
        <authorList>
            <person name="Van Ghelder C."/>
            <person name="Rancurel C."/>
        </authorList>
    </citation>
    <scope>NUCLEOTIDE SEQUENCE</scope>
    <source>
        <strain evidence="1">CNCM I-4278</strain>
    </source>
</reference>
<comment type="caution">
    <text evidence="1">The sequence shown here is derived from an EMBL/GenBank/DDBJ whole genome shotgun (WGS) entry which is preliminary data.</text>
</comment>
<keyword evidence="2" id="KW-1185">Reference proteome</keyword>